<feature type="chain" id="PRO_5045712421" evidence="1">
    <location>
        <begin position="25"/>
        <end position="101"/>
    </location>
</feature>
<organism evidence="2 3">
    <name type="scientific">Rhodococcus olei</name>
    <dbReference type="NCBI Taxonomy" id="2161675"/>
    <lineage>
        <taxon>Bacteria</taxon>
        <taxon>Bacillati</taxon>
        <taxon>Actinomycetota</taxon>
        <taxon>Actinomycetes</taxon>
        <taxon>Mycobacteriales</taxon>
        <taxon>Nocardiaceae</taxon>
        <taxon>Rhodococcus</taxon>
    </lineage>
</organism>
<reference evidence="3" key="1">
    <citation type="journal article" date="2019" name="Int. J. Syst. Evol. Microbiol.">
        <title>The Global Catalogue of Microorganisms (GCM) 10K type strain sequencing project: providing services to taxonomists for standard genome sequencing and annotation.</title>
        <authorList>
            <consortium name="The Broad Institute Genomics Platform"/>
            <consortium name="The Broad Institute Genome Sequencing Center for Infectious Disease"/>
            <person name="Wu L."/>
            <person name="Ma J."/>
        </authorList>
    </citation>
    <scope>NUCLEOTIDE SEQUENCE [LARGE SCALE GENOMIC DNA]</scope>
    <source>
        <strain evidence="3">JCM 32206</strain>
    </source>
</reference>
<evidence type="ECO:0000313" key="2">
    <source>
        <dbReference type="EMBL" id="GAA4488115.1"/>
    </source>
</evidence>
<feature type="signal peptide" evidence="1">
    <location>
        <begin position="1"/>
        <end position="24"/>
    </location>
</feature>
<gene>
    <name evidence="2" type="ORF">GCM10023094_47370</name>
</gene>
<dbReference type="EMBL" id="BAABFB010000072">
    <property type="protein sequence ID" value="GAA4488115.1"/>
    <property type="molecule type" value="Genomic_DNA"/>
</dbReference>
<dbReference type="Proteomes" id="UP001501183">
    <property type="component" value="Unassembled WGS sequence"/>
</dbReference>
<proteinExistence type="predicted"/>
<evidence type="ECO:0000256" key="1">
    <source>
        <dbReference type="SAM" id="SignalP"/>
    </source>
</evidence>
<sequence>MKQTLLATSIAAAGILLAPGAAYASTAYTHGAAPSATATTASATYEGGVDQTVQNVGCDPQFSSENEPGDCCNDQQWRDLHESYCAQFDLNDIPGLPPFSD</sequence>
<accession>A0ABP8PL16</accession>
<keyword evidence="1" id="KW-0732">Signal</keyword>
<evidence type="ECO:0000313" key="3">
    <source>
        <dbReference type="Proteomes" id="UP001501183"/>
    </source>
</evidence>
<name>A0ABP8PL16_9NOCA</name>
<protein>
    <submittedName>
        <fullName evidence="2">Uncharacterized protein</fullName>
    </submittedName>
</protein>
<comment type="caution">
    <text evidence="2">The sequence shown here is derived from an EMBL/GenBank/DDBJ whole genome shotgun (WGS) entry which is preliminary data.</text>
</comment>
<keyword evidence="3" id="KW-1185">Reference proteome</keyword>